<gene>
    <name evidence="2" type="ORF">N658DRAFT_488354</name>
</gene>
<proteinExistence type="predicted"/>
<keyword evidence="3" id="KW-1185">Reference proteome</keyword>
<accession>A0AAN6SZ84</accession>
<organism evidence="2 3">
    <name type="scientific">Parathielavia hyrcaniae</name>
    <dbReference type="NCBI Taxonomy" id="113614"/>
    <lineage>
        <taxon>Eukaryota</taxon>
        <taxon>Fungi</taxon>
        <taxon>Dikarya</taxon>
        <taxon>Ascomycota</taxon>
        <taxon>Pezizomycotina</taxon>
        <taxon>Sordariomycetes</taxon>
        <taxon>Sordariomycetidae</taxon>
        <taxon>Sordariales</taxon>
        <taxon>Chaetomiaceae</taxon>
        <taxon>Parathielavia</taxon>
    </lineage>
</organism>
<feature type="compositionally biased region" description="Polar residues" evidence="1">
    <location>
        <begin position="222"/>
        <end position="239"/>
    </location>
</feature>
<evidence type="ECO:0000313" key="2">
    <source>
        <dbReference type="EMBL" id="KAK4098456.1"/>
    </source>
</evidence>
<reference evidence="2" key="1">
    <citation type="journal article" date="2023" name="Mol. Phylogenet. Evol.">
        <title>Genome-scale phylogeny and comparative genomics of the fungal order Sordariales.</title>
        <authorList>
            <person name="Hensen N."/>
            <person name="Bonometti L."/>
            <person name="Westerberg I."/>
            <person name="Brannstrom I.O."/>
            <person name="Guillou S."/>
            <person name="Cros-Aarteil S."/>
            <person name="Calhoun S."/>
            <person name="Haridas S."/>
            <person name="Kuo A."/>
            <person name="Mondo S."/>
            <person name="Pangilinan J."/>
            <person name="Riley R."/>
            <person name="LaButti K."/>
            <person name="Andreopoulos B."/>
            <person name="Lipzen A."/>
            <person name="Chen C."/>
            <person name="Yan M."/>
            <person name="Daum C."/>
            <person name="Ng V."/>
            <person name="Clum A."/>
            <person name="Steindorff A."/>
            <person name="Ohm R.A."/>
            <person name="Martin F."/>
            <person name="Silar P."/>
            <person name="Natvig D.O."/>
            <person name="Lalanne C."/>
            <person name="Gautier V."/>
            <person name="Ament-Velasquez S.L."/>
            <person name="Kruys A."/>
            <person name="Hutchinson M.I."/>
            <person name="Powell A.J."/>
            <person name="Barry K."/>
            <person name="Miller A.N."/>
            <person name="Grigoriev I.V."/>
            <person name="Debuchy R."/>
            <person name="Gladieux P."/>
            <person name="Hiltunen Thoren M."/>
            <person name="Johannesson H."/>
        </authorList>
    </citation>
    <scope>NUCLEOTIDE SEQUENCE</scope>
    <source>
        <strain evidence="2">CBS 757.83</strain>
    </source>
</reference>
<dbReference type="EMBL" id="MU863658">
    <property type="protein sequence ID" value="KAK4098456.1"/>
    <property type="molecule type" value="Genomic_DNA"/>
</dbReference>
<dbReference type="Proteomes" id="UP001305647">
    <property type="component" value="Unassembled WGS sequence"/>
</dbReference>
<name>A0AAN6SZ84_9PEZI</name>
<comment type="caution">
    <text evidence="2">The sequence shown here is derived from an EMBL/GenBank/DDBJ whole genome shotgun (WGS) entry which is preliminary data.</text>
</comment>
<evidence type="ECO:0000313" key="3">
    <source>
        <dbReference type="Proteomes" id="UP001305647"/>
    </source>
</evidence>
<evidence type="ECO:0000256" key="1">
    <source>
        <dbReference type="SAM" id="MobiDB-lite"/>
    </source>
</evidence>
<feature type="compositionally biased region" description="Acidic residues" evidence="1">
    <location>
        <begin position="249"/>
        <end position="260"/>
    </location>
</feature>
<sequence>MISNQNSSTNTKTPIRKGDVTEYSKRAALRRVVLRTHDSLTRFFNTVIKSPACASYVEKLHCHVDLGKPTSAERLIQDITLLSGISAHLDQCVISLDLLISIRERLMQELQGKPYHPALDVRLRQSMFLSLLGHLRNLTTLRMTIHRRAHKTLSWLRSGLQQHYPGNLTKDVLCLNTCPSLKKIAFCAAEDYDPTESSIWHPLTLWPLIDLPEVEELEVDTSPGSSKHTSTNPSANLISSGDHDKLEVDNDENNPDEEPTPCDRSSDLAEASRLVVCGA</sequence>
<reference evidence="2" key="2">
    <citation type="submission" date="2023-05" db="EMBL/GenBank/DDBJ databases">
        <authorList>
            <consortium name="Lawrence Berkeley National Laboratory"/>
            <person name="Steindorff A."/>
            <person name="Hensen N."/>
            <person name="Bonometti L."/>
            <person name="Westerberg I."/>
            <person name="Brannstrom I.O."/>
            <person name="Guillou S."/>
            <person name="Cros-Aarteil S."/>
            <person name="Calhoun S."/>
            <person name="Haridas S."/>
            <person name="Kuo A."/>
            <person name="Mondo S."/>
            <person name="Pangilinan J."/>
            <person name="Riley R."/>
            <person name="Labutti K."/>
            <person name="Andreopoulos B."/>
            <person name="Lipzen A."/>
            <person name="Chen C."/>
            <person name="Yanf M."/>
            <person name="Daum C."/>
            <person name="Ng V."/>
            <person name="Clum A."/>
            <person name="Ohm R."/>
            <person name="Martin F."/>
            <person name="Silar P."/>
            <person name="Natvig D."/>
            <person name="Lalanne C."/>
            <person name="Gautier V."/>
            <person name="Ament-Velasquez S.L."/>
            <person name="Kruys A."/>
            <person name="Hutchinson M.I."/>
            <person name="Powell A.J."/>
            <person name="Barry K."/>
            <person name="Miller A.N."/>
            <person name="Grigoriev I.V."/>
            <person name="Debuchy R."/>
            <person name="Gladieux P."/>
            <person name="Thoren M.H."/>
            <person name="Johannesson H."/>
        </authorList>
    </citation>
    <scope>NUCLEOTIDE SEQUENCE</scope>
    <source>
        <strain evidence="2">CBS 757.83</strain>
    </source>
</reference>
<dbReference type="AlphaFoldDB" id="A0AAN6SZ84"/>
<feature type="region of interest" description="Disordered" evidence="1">
    <location>
        <begin position="217"/>
        <end position="267"/>
    </location>
</feature>
<protein>
    <submittedName>
        <fullName evidence="2">Uncharacterized protein</fullName>
    </submittedName>
</protein>